<protein>
    <submittedName>
        <fullName evidence="3">Competence/damage-inducible CinA family protein</fullName>
    </submittedName>
</protein>
<gene>
    <name evidence="3" type="ORF">PGQ11_012523</name>
</gene>
<reference evidence="3 4" key="1">
    <citation type="journal article" date="2024" name="IMA Fungus">
        <title>Apiospora arundinis, a panoply of carbohydrate-active enzymes and secondary metabolites.</title>
        <authorList>
            <person name="Sorensen T."/>
            <person name="Petersen C."/>
            <person name="Muurmann A.T."/>
            <person name="Christiansen J.V."/>
            <person name="Brundto M.L."/>
            <person name="Overgaard C.K."/>
            <person name="Boysen A.T."/>
            <person name="Wollenberg R.D."/>
            <person name="Larsen T.O."/>
            <person name="Sorensen J.L."/>
            <person name="Nielsen K.L."/>
            <person name="Sondergaard T.E."/>
        </authorList>
    </citation>
    <scope>NUCLEOTIDE SEQUENCE [LARGE SCALE GENOMIC DNA]</scope>
    <source>
        <strain evidence="3 4">AAU 773</strain>
    </source>
</reference>
<dbReference type="InterPro" id="IPR036653">
    <property type="entry name" value="CinA-like_C"/>
</dbReference>
<keyword evidence="4" id="KW-1185">Reference proteome</keyword>
<evidence type="ECO:0000256" key="1">
    <source>
        <dbReference type="SAM" id="MobiDB-lite"/>
    </source>
</evidence>
<sequence>MASSSSTSAPTGASSSGNSFPPEEIRAILAEVSALLQSRGESVAVAETAAGGLISASLISTPGASGYYRGGLTLYTLVSRLRYAGWTRESVKSYAGPTPDIVARLARHVRADLGEGADGEQIQAGTDVTYVIAESGTAGPTGGESRNRTPGYVALAVDCEKGCFTREVETGLGGDREANMVRFAVEGLKLLRDVIKGDAKL</sequence>
<organism evidence="3 4">
    <name type="scientific">Apiospora arundinis</name>
    <dbReference type="NCBI Taxonomy" id="335852"/>
    <lineage>
        <taxon>Eukaryota</taxon>
        <taxon>Fungi</taxon>
        <taxon>Dikarya</taxon>
        <taxon>Ascomycota</taxon>
        <taxon>Pezizomycotina</taxon>
        <taxon>Sordariomycetes</taxon>
        <taxon>Xylariomycetidae</taxon>
        <taxon>Amphisphaeriales</taxon>
        <taxon>Apiosporaceae</taxon>
        <taxon>Apiospora</taxon>
    </lineage>
</organism>
<evidence type="ECO:0000313" key="4">
    <source>
        <dbReference type="Proteomes" id="UP001390339"/>
    </source>
</evidence>
<feature type="compositionally biased region" description="Low complexity" evidence="1">
    <location>
        <begin position="1"/>
        <end position="19"/>
    </location>
</feature>
<dbReference type="InterPro" id="IPR008136">
    <property type="entry name" value="CinA_C"/>
</dbReference>
<name>A0ABR2I2R0_9PEZI</name>
<dbReference type="Proteomes" id="UP001390339">
    <property type="component" value="Unassembled WGS sequence"/>
</dbReference>
<evidence type="ECO:0000259" key="2">
    <source>
        <dbReference type="Pfam" id="PF02464"/>
    </source>
</evidence>
<dbReference type="Gene3D" id="3.90.950.20">
    <property type="entry name" value="CinA-like"/>
    <property type="match status" value="1"/>
</dbReference>
<evidence type="ECO:0000313" key="3">
    <source>
        <dbReference type="EMBL" id="KAK8856611.1"/>
    </source>
</evidence>
<dbReference type="Pfam" id="PF02464">
    <property type="entry name" value="CinA"/>
    <property type="match status" value="1"/>
</dbReference>
<proteinExistence type="predicted"/>
<dbReference type="EMBL" id="JAPCWZ010000007">
    <property type="protein sequence ID" value="KAK8856611.1"/>
    <property type="molecule type" value="Genomic_DNA"/>
</dbReference>
<feature type="domain" description="CinA C-terminal" evidence="2">
    <location>
        <begin position="28"/>
        <end position="194"/>
    </location>
</feature>
<dbReference type="SUPFAM" id="SSF142433">
    <property type="entry name" value="CinA-like"/>
    <property type="match status" value="1"/>
</dbReference>
<accession>A0ABR2I2R0</accession>
<comment type="caution">
    <text evidence="3">The sequence shown here is derived from an EMBL/GenBank/DDBJ whole genome shotgun (WGS) entry which is preliminary data.</text>
</comment>
<feature type="region of interest" description="Disordered" evidence="1">
    <location>
        <begin position="1"/>
        <end position="20"/>
    </location>
</feature>